<feature type="region of interest" description="Disordered" evidence="10">
    <location>
        <begin position="1201"/>
        <end position="1224"/>
    </location>
</feature>
<evidence type="ECO:0000256" key="8">
    <source>
        <dbReference type="ARBA" id="ARBA00022962"/>
    </source>
</evidence>
<evidence type="ECO:0000256" key="1">
    <source>
        <dbReference type="ARBA" id="ARBA00005209"/>
    </source>
</evidence>
<feature type="region of interest" description="Disordered" evidence="10">
    <location>
        <begin position="1"/>
        <end position="64"/>
    </location>
</feature>
<feature type="transmembrane region" description="Helical" evidence="11">
    <location>
        <begin position="322"/>
        <end position="340"/>
    </location>
</feature>
<comment type="pathway">
    <text evidence="1">Purine metabolism; IMP biosynthesis via de novo pathway; N(1)-(5-phospho-D-ribosyl)glycinamide from 5-phospho-alpha-D-ribose 1-diphosphate: step 1/2.</text>
</comment>
<feature type="transmembrane region" description="Helical" evidence="11">
    <location>
        <begin position="162"/>
        <end position="185"/>
    </location>
</feature>
<dbReference type="EC" id="2.4.2.14" evidence="3"/>
<dbReference type="OrthoDB" id="191723at2759"/>
<evidence type="ECO:0000256" key="6">
    <source>
        <dbReference type="ARBA" id="ARBA00022679"/>
    </source>
</evidence>
<organism evidence="14 15">
    <name type="scientific">Talaromyces islandicus</name>
    <name type="common">Penicillium islandicum</name>
    <dbReference type="NCBI Taxonomy" id="28573"/>
    <lineage>
        <taxon>Eukaryota</taxon>
        <taxon>Fungi</taxon>
        <taxon>Dikarya</taxon>
        <taxon>Ascomycota</taxon>
        <taxon>Pezizomycotina</taxon>
        <taxon>Eurotiomycetes</taxon>
        <taxon>Eurotiomycetidae</taxon>
        <taxon>Eurotiales</taxon>
        <taxon>Trichocomaceae</taxon>
        <taxon>Talaromyces</taxon>
        <taxon>Talaromyces sect. Islandici</taxon>
    </lineage>
</organism>
<keyword evidence="11" id="KW-1133">Transmembrane helix</keyword>
<evidence type="ECO:0000256" key="7">
    <source>
        <dbReference type="ARBA" id="ARBA00022755"/>
    </source>
</evidence>
<dbReference type="Gene3D" id="3.40.50.2020">
    <property type="match status" value="1"/>
</dbReference>
<feature type="transmembrane region" description="Helical" evidence="11">
    <location>
        <begin position="360"/>
        <end position="379"/>
    </location>
</feature>
<dbReference type="PROSITE" id="PS51278">
    <property type="entry name" value="GATASE_TYPE_2"/>
    <property type="match status" value="1"/>
</dbReference>
<dbReference type="HAMAP" id="MF_01931">
    <property type="entry name" value="PurF"/>
    <property type="match status" value="1"/>
</dbReference>
<evidence type="ECO:0000256" key="3">
    <source>
        <dbReference type="ARBA" id="ARBA00011941"/>
    </source>
</evidence>
<dbReference type="EMBL" id="CVMT01000004">
    <property type="protein sequence ID" value="CRG88219.1"/>
    <property type="molecule type" value="Genomic_DNA"/>
</dbReference>
<feature type="compositionally biased region" description="Polar residues" evidence="10">
    <location>
        <begin position="1204"/>
        <end position="1222"/>
    </location>
</feature>
<comment type="similarity">
    <text evidence="2">In the C-terminal section; belongs to the purine/pyrimidine phosphoribosyltransferase family.</text>
</comment>
<dbReference type="InterPro" id="IPR000836">
    <property type="entry name" value="PRTase_dom"/>
</dbReference>
<dbReference type="InterPro" id="IPR029055">
    <property type="entry name" value="Ntn_hydrolases_N"/>
</dbReference>
<feature type="transmembrane region" description="Helical" evidence="11">
    <location>
        <begin position="386"/>
        <end position="407"/>
    </location>
</feature>
<dbReference type="InterPro" id="IPR017932">
    <property type="entry name" value="GATase_2_dom"/>
</dbReference>
<gene>
    <name evidence="14" type="ORF">PISL3812_05246</name>
</gene>
<evidence type="ECO:0000313" key="14">
    <source>
        <dbReference type="EMBL" id="CRG88219.1"/>
    </source>
</evidence>
<dbReference type="Pfam" id="PF00018">
    <property type="entry name" value="SH3_1"/>
    <property type="match status" value="1"/>
</dbReference>
<accession>A0A0U1LXX7</accession>
<dbReference type="UniPathway" id="UPA00074">
    <property type="reaction ID" value="UER00124"/>
</dbReference>
<feature type="compositionally biased region" description="Basic and acidic residues" evidence="10">
    <location>
        <begin position="12"/>
        <end position="44"/>
    </location>
</feature>
<dbReference type="CDD" id="cd00174">
    <property type="entry name" value="SH3"/>
    <property type="match status" value="1"/>
</dbReference>
<dbReference type="InterPro" id="IPR036028">
    <property type="entry name" value="SH3-like_dom_sf"/>
</dbReference>
<feature type="transmembrane region" description="Helical" evidence="11">
    <location>
        <begin position="77"/>
        <end position="101"/>
    </location>
</feature>
<dbReference type="SMART" id="SM00326">
    <property type="entry name" value="SH3"/>
    <property type="match status" value="1"/>
</dbReference>
<dbReference type="Pfam" id="PF13522">
    <property type="entry name" value="GATase_6"/>
    <property type="match status" value="1"/>
</dbReference>
<dbReference type="GO" id="GO:0004044">
    <property type="term" value="F:amidophosphoribosyltransferase activity"/>
    <property type="evidence" value="ECO:0007669"/>
    <property type="project" value="UniProtKB-EC"/>
</dbReference>
<evidence type="ECO:0000259" key="13">
    <source>
        <dbReference type="PROSITE" id="PS51278"/>
    </source>
</evidence>
<keyword evidence="15" id="KW-1185">Reference proteome</keyword>
<keyword evidence="7" id="KW-0658">Purine biosynthesis</keyword>
<evidence type="ECO:0000256" key="9">
    <source>
        <dbReference type="PROSITE-ProRule" id="PRU00192"/>
    </source>
</evidence>
<dbReference type="InterPro" id="IPR029057">
    <property type="entry name" value="PRTase-like"/>
</dbReference>
<evidence type="ECO:0000313" key="15">
    <source>
        <dbReference type="Proteomes" id="UP000054383"/>
    </source>
</evidence>
<dbReference type="SUPFAM" id="SSF50044">
    <property type="entry name" value="SH3-domain"/>
    <property type="match status" value="1"/>
</dbReference>
<evidence type="ECO:0000256" key="11">
    <source>
        <dbReference type="SAM" id="Phobius"/>
    </source>
</evidence>
<dbReference type="CDD" id="cd06223">
    <property type="entry name" value="PRTases_typeI"/>
    <property type="match status" value="1"/>
</dbReference>
<dbReference type="PANTHER" id="PTHR11907">
    <property type="entry name" value="AMIDOPHOSPHORIBOSYLTRANSFERASE"/>
    <property type="match status" value="1"/>
</dbReference>
<feature type="domain" description="Glutamine amidotransferase type-2" evidence="13">
    <location>
        <begin position="703"/>
        <end position="946"/>
    </location>
</feature>
<keyword evidence="8" id="KW-0315">Glutamine amidotransferase</keyword>
<dbReference type="GO" id="GO:0006189">
    <property type="term" value="P:'de novo' IMP biosynthetic process"/>
    <property type="evidence" value="ECO:0007669"/>
    <property type="project" value="UniProtKB-UniPathway"/>
</dbReference>
<dbReference type="CDD" id="cd00715">
    <property type="entry name" value="GPATase_N"/>
    <property type="match status" value="1"/>
</dbReference>
<evidence type="ECO:0000259" key="12">
    <source>
        <dbReference type="PROSITE" id="PS50002"/>
    </source>
</evidence>
<dbReference type="GO" id="GO:0009113">
    <property type="term" value="P:purine nucleobase biosynthetic process"/>
    <property type="evidence" value="ECO:0007669"/>
    <property type="project" value="InterPro"/>
</dbReference>
<dbReference type="SUPFAM" id="SSF56235">
    <property type="entry name" value="N-terminal nucleophile aminohydrolases (Ntn hydrolases)"/>
    <property type="match status" value="1"/>
</dbReference>
<dbReference type="AlphaFoldDB" id="A0A0U1LXX7"/>
<evidence type="ECO:0000256" key="5">
    <source>
        <dbReference type="ARBA" id="ARBA00022676"/>
    </source>
</evidence>
<feature type="transmembrane region" description="Helical" evidence="11">
    <location>
        <begin position="121"/>
        <end position="141"/>
    </location>
</feature>
<dbReference type="SUPFAM" id="SSF53271">
    <property type="entry name" value="PRTase-like"/>
    <property type="match status" value="1"/>
</dbReference>
<feature type="transmembrane region" description="Helical" evidence="11">
    <location>
        <begin position="255"/>
        <end position="275"/>
    </location>
</feature>
<keyword evidence="5 14" id="KW-0328">Glycosyltransferase</keyword>
<feature type="transmembrane region" description="Helical" evidence="11">
    <location>
        <begin position="225"/>
        <end position="243"/>
    </location>
</feature>
<evidence type="ECO:0000256" key="4">
    <source>
        <dbReference type="ARBA" id="ARBA00022443"/>
    </source>
</evidence>
<keyword evidence="4 9" id="KW-0728">SH3 domain</keyword>
<dbReference type="Proteomes" id="UP000054383">
    <property type="component" value="Unassembled WGS sequence"/>
</dbReference>
<dbReference type="InterPro" id="IPR005854">
    <property type="entry name" value="PurF"/>
</dbReference>
<evidence type="ECO:0000256" key="2">
    <source>
        <dbReference type="ARBA" id="ARBA00010138"/>
    </source>
</evidence>
<dbReference type="PROSITE" id="PS50002">
    <property type="entry name" value="SH3"/>
    <property type="match status" value="1"/>
</dbReference>
<dbReference type="InterPro" id="IPR036259">
    <property type="entry name" value="MFS_trans_sf"/>
</dbReference>
<proteinExistence type="inferred from homology"/>
<dbReference type="NCBIfam" id="TIGR01134">
    <property type="entry name" value="purF"/>
    <property type="match status" value="1"/>
</dbReference>
<dbReference type="Gene3D" id="3.60.20.10">
    <property type="entry name" value="Glutamine Phosphoribosylpyrophosphate, subunit 1, domain 1"/>
    <property type="match status" value="1"/>
</dbReference>
<feature type="transmembrane region" description="Helical" evidence="11">
    <location>
        <begin position="191"/>
        <end position="213"/>
    </location>
</feature>
<sequence>MSGDSRGRTSARPHEGDPERRRESSSDTERSYHSGPQDIHRSTPQDHTAYSPSARREASNIGASPLRPGRRFSMLKLLFPFFASFNIKGLNLAYGALMYGYKDVQISSHTSYFAMSWIGSLYTAALVLTFPVAKLMIDLLKSGDRTKILPSMGSKPDGKPKVLTAVVVTFGVCFRSALLLGIPSLTSSTTLIFLHGILLGLIDGILYSISIVTLDKEFFNNPLRWAEIIRLGAGLGGLIYTAILRTCLSSVHFEWGVRIIALCGAGTMILSLFFLPDIQTGPQTEYPTESPLSSKILIFEDIVGETSGRDEREVTVNKGPSFTCATFGLFFAFSSLYYGYHFIVLYGVHAAHRTPADSMLFVIEMCASHVGGIVVSNILKRFLRDQLGVLTFAILCMSQTIFTWIGATQNAGLIMFVCFYGFYSAAVDSIHLTCQLTYVNRYRDADRTSRMRYKMLFFFFAMGIGVVAGSASSAVLIDYHNGVFWFADLLSAGGPFELEFLADSAVITQEQLSSILSQLPQPTEGRAPIPLAAAPVQSPVSTPSYEPPTTQLANTAISEKAPIQPQYSSPVPPPAYAQTPPILSTASALYAYAPTDAGDLALQPQDRIQVLEHMNNDWWRGRNERTGQEGIFPRSYVKVLDEKAGPPALPQPTNYGNMPLDVSQSGSSAAAGSGKSKFEEHGKKFGKKMGNAAIFGAGATIGSNIVNGHIGDDPQFPCKAAATLHESLYYLQHRGQDACGIATCAAGGRIYQCKGNGMAGKVFDEGRRVQDLPGSMGIGHLRYPTAGSDSSAEAQPFYVNSPYGICLAHNGNLVNAQELREFLDKNAHRHINTDSDSELMLNIFANELNETGKARVNQEDIFDSLSRMYKRCHGGWACTAMVAGYGILGFRDSHGIRPLVLGERPSDTLPGATDYMFASESIALRQLGFRNIRDVMPGQAVFIRKGQAPVFRQVAEQQAYSPDIFEYVYFARPDTVIDGIGVHSSRQKMGDKLADKIKAILGEKGIKEIDAVIPIPETSNPAAFSVAQRLGLPYREGFVKNRYVFRTFIMPGQNARQKGVRRKLSTIDVDFSGKCVLLVDDSIVRGTTSREIVAMAREAGARKVIFASCAPPITHPHLYGIALASPAELIASDKDRFAIAENIGAEEVIFQDLDDLKAACIELSPPNGPKSFEVGVFCGSYITHVPDGYIDHLAELHMQKSKQKQVAASHSTGHQVASSGQTMVDKARREDISLHNVASDRGRH</sequence>
<feature type="domain" description="SH3" evidence="12">
    <location>
        <begin position="581"/>
        <end position="642"/>
    </location>
</feature>
<dbReference type="STRING" id="28573.A0A0U1LXX7"/>
<dbReference type="InterPro" id="IPR001452">
    <property type="entry name" value="SH3_domain"/>
</dbReference>
<dbReference type="InterPro" id="IPR035584">
    <property type="entry name" value="PurF_N"/>
</dbReference>
<dbReference type="Gene3D" id="2.30.30.40">
    <property type="entry name" value="SH3 Domains"/>
    <property type="match status" value="1"/>
</dbReference>
<dbReference type="SUPFAM" id="SSF103473">
    <property type="entry name" value="MFS general substrate transporter"/>
    <property type="match status" value="1"/>
</dbReference>
<protein>
    <recommendedName>
        <fullName evidence="3">amidophosphoribosyltransferase</fullName>
        <ecNumber evidence="3">2.4.2.14</ecNumber>
    </recommendedName>
</protein>
<keyword evidence="11" id="KW-0812">Transmembrane</keyword>
<reference evidence="14 15" key="1">
    <citation type="submission" date="2015-04" db="EMBL/GenBank/DDBJ databases">
        <authorList>
            <person name="Syromyatnikov M.Y."/>
            <person name="Popov V.N."/>
        </authorList>
    </citation>
    <scope>NUCLEOTIDE SEQUENCE [LARGE SCALE GENOMIC DNA]</scope>
    <source>
        <strain evidence="14">WF-38-12</strain>
    </source>
</reference>
<feature type="transmembrane region" description="Helical" evidence="11">
    <location>
        <begin position="413"/>
        <end position="434"/>
    </location>
</feature>
<feature type="transmembrane region" description="Helical" evidence="11">
    <location>
        <begin position="455"/>
        <end position="477"/>
    </location>
</feature>
<keyword evidence="6 14" id="KW-0808">Transferase</keyword>
<evidence type="ECO:0000256" key="10">
    <source>
        <dbReference type="SAM" id="MobiDB-lite"/>
    </source>
</evidence>
<name>A0A0U1LXX7_TALIS</name>
<keyword evidence="11" id="KW-0472">Membrane</keyword>